<evidence type="ECO:0000256" key="5">
    <source>
        <dbReference type="ARBA" id="ARBA00023136"/>
    </source>
</evidence>
<sequence length="710" mass="82313">MQPQTNPWQQRIFRLSLTLCVISFLLATFTIYAYWREKNQTRETAKNNARQEAVRAAKEIDNQLRKLQDSANSIAQDISKGKLKDRQLLERLKSTIEQNPNWFGVGAAYAPYTYKSQMRLYGPYYIRKQGKLQLLQLESFYDYTQPGKGDWYIQSLASGSVWLEPHFGAATNTLLAEFGTPFYRLNPKTKKNIPSGVVFANYSLDGLKNLMSSLKLGKTGYGFILSKKGTFIYSPREDWVKEQKTIFQIISQGYKPEKLRVPAQKALKGSKIEMDFENPLTGQSSWIFFEPIPTTGWTLIAVFVQDEILLNTKSLHHKLLLINLQIISFFFFLFILIFRAYKGSVRSLWAVSSSTSVVLLAGIGFIWYLQISERKIEQKNNIVLLKKAGLNKFLQSRKSENPKDSPLYIPTGVFVQSLEFEDANDVFITGYIWQKYDKNIPQNVSRGFILPEAVDPNVTEIHRHQDQNFEVIVWYFEAKLRENFDYSKYPFDVKDVWIRLWPKDFYKNIILTPDFDAYDLMVPTSLPGLAEDFVLPGWDIKSSFFQYKLNNYNTNFGINSYIGQDNFPELYFTVVLQRNFINVLISNMMIIIVVLLLLFCIQILIIKHKESGENQDFTALEIVSACGAFLFIVIIDQINLRQKIITAGIIYLDYFYFILYIMILLVAINAILFASNIKIDWIDYKNNLIPKLLYWPTNLALLLLVTMLVF</sequence>
<dbReference type="RefSeq" id="WP_079210248.1">
    <property type="nucleotide sequence ID" value="NZ_MVGR01000006.1"/>
</dbReference>
<keyword evidence="3 7" id="KW-0812">Transmembrane</keyword>
<dbReference type="GO" id="GO:0005886">
    <property type="term" value="C:plasma membrane"/>
    <property type="evidence" value="ECO:0007669"/>
    <property type="project" value="UniProtKB-SubCell"/>
</dbReference>
<evidence type="ECO:0000259" key="8">
    <source>
        <dbReference type="Pfam" id="PF02743"/>
    </source>
</evidence>
<evidence type="ECO:0000256" key="2">
    <source>
        <dbReference type="ARBA" id="ARBA00022475"/>
    </source>
</evidence>
<accession>A0A1V4BLH8</accession>
<protein>
    <recommendedName>
        <fullName evidence="8">Cache domain-containing protein</fullName>
    </recommendedName>
</protein>
<dbReference type="AlphaFoldDB" id="A0A1V4BLH8"/>
<dbReference type="Pfam" id="PF02743">
    <property type="entry name" value="dCache_1"/>
    <property type="match status" value="1"/>
</dbReference>
<dbReference type="CDD" id="cd12913">
    <property type="entry name" value="PDC1_MCP_like"/>
    <property type="match status" value="1"/>
</dbReference>
<organism evidence="9 10">
    <name type="scientific">Microcystis aeruginosa KW</name>
    <dbReference type="NCBI Taxonomy" id="1960155"/>
    <lineage>
        <taxon>Bacteria</taxon>
        <taxon>Bacillati</taxon>
        <taxon>Cyanobacteriota</taxon>
        <taxon>Cyanophyceae</taxon>
        <taxon>Oscillatoriophycideae</taxon>
        <taxon>Chroococcales</taxon>
        <taxon>Microcystaceae</taxon>
        <taxon>Microcystis</taxon>
    </lineage>
</organism>
<dbReference type="Proteomes" id="UP000189835">
    <property type="component" value="Unassembled WGS sequence"/>
</dbReference>
<keyword evidence="5 7" id="KW-0472">Membrane</keyword>
<gene>
    <name evidence="9" type="ORF">B1L04_28830</name>
</gene>
<dbReference type="Gene3D" id="3.30.450.20">
    <property type="entry name" value="PAS domain"/>
    <property type="match status" value="2"/>
</dbReference>
<feature type="transmembrane region" description="Helical" evidence="7">
    <location>
        <begin position="580"/>
        <end position="605"/>
    </location>
</feature>
<dbReference type="EMBL" id="MVGR01000006">
    <property type="protein sequence ID" value="OPF14607.1"/>
    <property type="molecule type" value="Genomic_DNA"/>
</dbReference>
<evidence type="ECO:0000313" key="10">
    <source>
        <dbReference type="Proteomes" id="UP000189835"/>
    </source>
</evidence>
<keyword evidence="6" id="KW-0175">Coiled coil</keyword>
<evidence type="ECO:0000256" key="7">
    <source>
        <dbReference type="SAM" id="Phobius"/>
    </source>
</evidence>
<dbReference type="InterPro" id="IPR033479">
    <property type="entry name" value="dCache_1"/>
</dbReference>
<reference evidence="9 10" key="1">
    <citation type="submission" date="2017-02" db="EMBL/GenBank/DDBJ databases">
        <title>Genome sequence of Microcystis aeruginosa KW.</title>
        <authorList>
            <person name="Oh H.-M."/>
            <person name="Ahn C.-Y."/>
            <person name="Jeong H."/>
            <person name="Srivastava A."/>
            <person name="Lee H.-G."/>
            <person name="Kang S.-R."/>
        </authorList>
    </citation>
    <scope>NUCLEOTIDE SEQUENCE [LARGE SCALE GENOMIC DNA]</scope>
    <source>
        <strain evidence="9 10">KW</strain>
    </source>
</reference>
<name>A0A1V4BLH8_MICAE</name>
<feature type="transmembrane region" description="Helical" evidence="7">
    <location>
        <begin position="650"/>
        <end position="672"/>
    </location>
</feature>
<feature type="transmembrane region" description="Helical" evidence="7">
    <location>
        <begin position="319"/>
        <end position="341"/>
    </location>
</feature>
<proteinExistence type="predicted"/>
<keyword evidence="2" id="KW-1003">Cell membrane</keyword>
<evidence type="ECO:0000256" key="1">
    <source>
        <dbReference type="ARBA" id="ARBA00004651"/>
    </source>
</evidence>
<feature type="transmembrane region" description="Helical" evidence="7">
    <location>
        <begin position="692"/>
        <end position="709"/>
    </location>
</feature>
<comment type="caution">
    <text evidence="9">The sequence shown here is derived from an EMBL/GenBank/DDBJ whole genome shotgun (WGS) entry which is preliminary data.</text>
</comment>
<feature type="transmembrane region" description="Helical" evidence="7">
    <location>
        <begin position="347"/>
        <end position="369"/>
    </location>
</feature>
<keyword evidence="4 7" id="KW-1133">Transmembrane helix</keyword>
<feature type="domain" description="Cache" evidence="8">
    <location>
        <begin position="44"/>
        <end position="301"/>
    </location>
</feature>
<evidence type="ECO:0000256" key="3">
    <source>
        <dbReference type="ARBA" id="ARBA00022692"/>
    </source>
</evidence>
<feature type="transmembrane region" description="Helical" evidence="7">
    <location>
        <begin position="617"/>
        <end position="638"/>
    </location>
</feature>
<evidence type="ECO:0000256" key="4">
    <source>
        <dbReference type="ARBA" id="ARBA00022989"/>
    </source>
</evidence>
<feature type="coiled-coil region" evidence="6">
    <location>
        <begin position="46"/>
        <end position="77"/>
    </location>
</feature>
<evidence type="ECO:0000256" key="6">
    <source>
        <dbReference type="SAM" id="Coils"/>
    </source>
</evidence>
<dbReference type="CDD" id="cd12912">
    <property type="entry name" value="PDC2_MCP_like"/>
    <property type="match status" value="1"/>
</dbReference>
<evidence type="ECO:0000313" key="9">
    <source>
        <dbReference type="EMBL" id="OPF14607.1"/>
    </source>
</evidence>
<feature type="transmembrane region" description="Helical" evidence="7">
    <location>
        <begin position="12"/>
        <end position="35"/>
    </location>
</feature>
<comment type="subcellular location">
    <subcellularLocation>
        <location evidence="1">Cell membrane</location>
        <topology evidence="1">Multi-pass membrane protein</topology>
    </subcellularLocation>
</comment>